<dbReference type="Proteomes" id="UP000663760">
    <property type="component" value="Chromosome 9"/>
</dbReference>
<reference evidence="2" key="1">
    <citation type="submission" date="2020-02" db="EMBL/GenBank/DDBJ databases">
        <authorList>
            <person name="Scholz U."/>
            <person name="Mascher M."/>
            <person name="Fiebig A."/>
        </authorList>
    </citation>
    <scope>NUCLEOTIDE SEQUENCE</scope>
</reference>
<protein>
    <submittedName>
        <fullName evidence="2">Uncharacterized protein</fullName>
    </submittedName>
</protein>
<feature type="region of interest" description="Disordered" evidence="1">
    <location>
        <begin position="43"/>
        <end position="67"/>
    </location>
</feature>
<feature type="compositionally biased region" description="Low complexity" evidence="1">
    <location>
        <begin position="43"/>
        <end position="59"/>
    </location>
</feature>
<keyword evidence="3" id="KW-1185">Reference proteome</keyword>
<evidence type="ECO:0000313" key="3">
    <source>
        <dbReference type="Proteomes" id="UP000663760"/>
    </source>
</evidence>
<organism evidence="2 3">
    <name type="scientific">Spirodela intermedia</name>
    <name type="common">Intermediate duckweed</name>
    <dbReference type="NCBI Taxonomy" id="51605"/>
    <lineage>
        <taxon>Eukaryota</taxon>
        <taxon>Viridiplantae</taxon>
        <taxon>Streptophyta</taxon>
        <taxon>Embryophyta</taxon>
        <taxon>Tracheophyta</taxon>
        <taxon>Spermatophyta</taxon>
        <taxon>Magnoliopsida</taxon>
        <taxon>Liliopsida</taxon>
        <taxon>Araceae</taxon>
        <taxon>Lemnoideae</taxon>
        <taxon>Spirodela</taxon>
    </lineage>
</organism>
<dbReference type="OrthoDB" id="1937600at2759"/>
<name>A0A7I8L1N6_SPIIN</name>
<dbReference type="EMBL" id="LR746272">
    <property type="protein sequence ID" value="CAA7403124.1"/>
    <property type="molecule type" value="Genomic_DNA"/>
</dbReference>
<evidence type="ECO:0000256" key="1">
    <source>
        <dbReference type="SAM" id="MobiDB-lite"/>
    </source>
</evidence>
<accession>A0A7I8L1N6</accession>
<sequence>MGTPAHTLSRVEFHPQWVRKPPTAGCDRITTCGAHPRIRNPLPLFLSSNPSSPSQLSNSREASSPRVLMAQINGCPEASRPKPTSTS</sequence>
<gene>
    <name evidence="2" type="ORF">SI8410_09013802</name>
</gene>
<dbReference type="AlphaFoldDB" id="A0A7I8L1N6"/>
<proteinExistence type="predicted"/>
<evidence type="ECO:0000313" key="2">
    <source>
        <dbReference type="EMBL" id="CAA7403124.1"/>
    </source>
</evidence>